<keyword evidence="2" id="KW-1133">Transmembrane helix</keyword>
<dbReference type="PANTHER" id="PTHR34978">
    <property type="entry name" value="POSSIBLE SENSOR-TRANSDUCER PROTEIN BLAR"/>
    <property type="match status" value="1"/>
</dbReference>
<keyword evidence="2" id="KW-0812">Transmembrane</keyword>
<evidence type="ECO:0000256" key="1">
    <source>
        <dbReference type="SAM" id="Coils"/>
    </source>
</evidence>
<dbReference type="EMBL" id="CP070608">
    <property type="protein sequence ID" value="QSE97321.1"/>
    <property type="molecule type" value="Genomic_DNA"/>
</dbReference>
<evidence type="ECO:0000259" key="3">
    <source>
        <dbReference type="Pfam" id="PF05569"/>
    </source>
</evidence>
<dbReference type="Proteomes" id="UP000662783">
    <property type="component" value="Chromosome"/>
</dbReference>
<feature type="transmembrane region" description="Helical" evidence="2">
    <location>
        <begin position="210"/>
        <end position="232"/>
    </location>
</feature>
<feature type="transmembrane region" description="Helical" evidence="2">
    <location>
        <begin position="304"/>
        <end position="321"/>
    </location>
</feature>
<protein>
    <recommendedName>
        <fullName evidence="3">Peptidase M56 domain-containing protein</fullName>
    </recommendedName>
</protein>
<feature type="transmembrane region" description="Helical" evidence="2">
    <location>
        <begin position="12"/>
        <end position="33"/>
    </location>
</feature>
<gene>
    <name evidence="4" type="ORF">JR347_17325</name>
</gene>
<dbReference type="RefSeq" id="WP_205721832.1">
    <property type="nucleotide sequence ID" value="NZ_CP070608.1"/>
</dbReference>
<dbReference type="CDD" id="cd07341">
    <property type="entry name" value="M56_BlaR1_MecR1_like"/>
    <property type="match status" value="1"/>
</dbReference>
<dbReference type="AlphaFoldDB" id="A0A974WFK5"/>
<keyword evidence="1" id="KW-0175">Coiled coil</keyword>
<feature type="coiled-coil region" evidence="1">
    <location>
        <begin position="479"/>
        <end position="541"/>
    </location>
</feature>
<sequence length="596" mass="69400">MTGVIEAIGYTLLHSMWQGLFMVLVLFGFKALFRVESSSIKYLLACIALLMLSISALATFWYYQTSSIQSGELNQVYFVFSSNLVEDVSTIAFISWIQSHIQSIVFIWLAGVGAMLLRFTGSIVYLKWLVSKSVLVTNDKWHEITNTLSSKLGISKPVQLKFSTRIDVPCVVGILKPVILFPISYASNLSLSQLELIISHELVHIKRYDFLVNILQHLIESIFFFNPFVWVISGIIRAERENAVDDEVVSILENKNEYIKTLAAVEEVRLRPLLATQFATNNNLITRIKRLTGMKTQNKMEVKLIALLVMAAIIMSFSWYSKKDKPTRLHQNDVIKNTIVDAQQKKVKVKSNNDVAFADDRENPKEDDDRVVQTRTNVRVEEKRAVKETRVVKKDSLEEDDDWRNDDWPRRNSIHFDRSEELTRWSEEFMEEFSKKFEDFYAEHGEELNRMSEELSIKMSKFDDKRFEDMIQAEVLRAKEMAQRVLVDEERIHAELERAKEVMEKQLKVEELRVREIEAMAHNIQKRVEEFENELVDEIRKDGYLKGSERLSDLEFERNGDVLVNGDKVSDSDAKKYRDIYEKHFDNEPDGVIYKR</sequence>
<dbReference type="InterPro" id="IPR052173">
    <property type="entry name" value="Beta-lactam_resp_regulator"/>
</dbReference>
<reference evidence="4" key="1">
    <citation type="submission" date="2021-02" db="EMBL/GenBank/DDBJ databases">
        <title>Fulvivirga sp. S481 isolated from sea water.</title>
        <authorList>
            <person name="Bae S.S."/>
            <person name="Baek K."/>
        </authorList>
    </citation>
    <scope>NUCLEOTIDE SEQUENCE</scope>
    <source>
        <strain evidence="4">S481</strain>
    </source>
</reference>
<organism evidence="4 5">
    <name type="scientific">Fulvivirga lutea</name>
    <dbReference type="NCBI Taxonomy" id="2810512"/>
    <lineage>
        <taxon>Bacteria</taxon>
        <taxon>Pseudomonadati</taxon>
        <taxon>Bacteroidota</taxon>
        <taxon>Cytophagia</taxon>
        <taxon>Cytophagales</taxon>
        <taxon>Fulvivirgaceae</taxon>
        <taxon>Fulvivirga</taxon>
    </lineage>
</organism>
<feature type="domain" description="Peptidase M56" evidence="3">
    <location>
        <begin position="19"/>
        <end position="289"/>
    </location>
</feature>
<feature type="transmembrane region" description="Helical" evidence="2">
    <location>
        <begin position="104"/>
        <end position="126"/>
    </location>
</feature>
<evidence type="ECO:0000256" key="2">
    <source>
        <dbReference type="SAM" id="Phobius"/>
    </source>
</evidence>
<feature type="transmembrane region" description="Helical" evidence="2">
    <location>
        <begin position="75"/>
        <end position="97"/>
    </location>
</feature>
<dbReference type="PANTHER" id="PTHR34978:SF3">
    <property type="entry name" value="SLR0241 PROTEIN"/>
    <property type="match status" value="1"/>
</dbReference>
<keyword evidence="5" id="KW-1185">Reference proteome</keyword>
<dbReference type="InterPro" id="IPR008756">
    <property type="entry name" value="Peptidase_M56"/>
</dbReference>
<keyword evidence="2" id="KW-0472">Membrane</keyword>
<evidence type="ECO:0000313" key="4">
    <source>
        <dbReference type="EMBL" id="QSE97321.1"/>
    </source>
</evidence>
<dbReference type="KEGG" id="fuv:JR347_17325"/>
<evidence type="ECO:0000313" key="5">
    <source>
        <dbReference type="Proteomes" id="UP000662783"/>
    </source>
</evidence>
<accession>A0A974WFK5</accession>
<dbReference type="Pfam" id="PF05569">
    <property type="entry name" value="Peptidase_M56"/>
    <property type="match status" value="1"/>
</dbReference>
<name>A0A974WFK5_9BACT</name>
<proteinExistence type="predicted"/>
<feature type="transmembrane region" description="Helical" evidence="2">
    <location>
        <begin position="42"/>
        <end position="63"/>
    </location>
</feature>